<evidence type="ECO:0000256" key="3">
    <source>
        <dbReference type="ARBA" id="ARBA00009759"/>
    </source>
</evidence>
<dbReference type="Pfam" id="PF00459">
    <property type="entry name" value="Inositol_P"/>
    <property type="match status" value="1"/>
</dbReference>
<dbReference type="InterPro" id="IPR033942">
    <property type="entry name" value="IMPase"/>
</dbReference>
<evidence type="ECO:0000313" key="10">
    <source>
        <dbReference type="EMBL" id="SHO57724.1"/>
    </source>
</evidence>
<keyword evidence="11" id="KW-1185">Reference proteome</keyword>
<protein>
    <recommendedName>
        <fullName evidence="9">Inositol-1-monophosphatase</fullName>
        <ecNumber evidence="9">3.1.3.25</ecNumber>
    </recommendedName>
</protein>
<dbReference type="STRING" id="1117707.VQ7734_03494"/>
<dbReference type="Proteomes" id="UP000184600">
    <property type="component" value="Unassembled WGS sequence"/>
</dbReference>
<feature type="binding site" evidence="8">
    <location>
        <position position="90"/>
    </location>
    <ligand>
        <name>Mg(2+)</name>
        <dbReference type="ChEBI" id="CHEBI:18420"/>
        <label>2</label>
    </ligand>
</feature>
<evidence type="ECO:0000256" key="8">
    <source>
        <dbReference type="PIRSR" id="PIRSR600760-2"/>
    </source>
</evidence>
<dbReference type="InterPro" id="IPR022337">
    <property type="entry name" value="Inositol_monophosphatase_SuhB"/>
</dbReference>
<sequence length="278" mass="30151">MNDTELSAREQHLHQLVRSAGQLALRYFRQREPGSYTLKGHQDFLTEADGLVEAHIRSAIAQRFPGDNILGEESGGDVQQSPLWVIDPIDGTANFARGVEHFCVSIAFYTGGHTELGAIYNPATQECYLARRNHYALKTDATGHPQPIHVSHTPDITQATIELGWSTRVPQPQYLQVLEQLLTRGANVKRCGSGALALAWVAEGRTDGYAELHMNAWDCLAGLLLVQEAGGITGHFPAGVRDIFRGGPVIAATPCVGAVFSLAADIPLIQSEESECIS</sequence>
<feature type="binding site" evidence="8">
    <location>
        <position position="89"/>
    </location>
    <ligand>
        <name>Mg(2+)</name>
        <dbReference type="ChEBI" id="CHEBI:18420"/>
        <label>1</label>
        <note>catalytic</note>
    </ligand>
</feature>
<comment type="catalytic activity">
    <reaction evidence="1 9">
        <text>a myo-inositol phosphate + H2O = myo-inositol + phosphate</text>
        <dbReference type="Rhea" id="RHEA:24056"/>
        <dbReference type="ChEBI" id="CHEBI:15377"/>
        <dbReference type="ChEBI" id="CHEBI:17268"/>
        <dbReference type="ChEBI" id="CHEBI:43474"/>
        <dbReference type="ChEBI" id="CHEBI:84139"/>
        <dbReference type="EC" id="3.1.3.25"/>
    </reaction>
</comment>
<dbReference type="EMBL" id="FRFG01000047">
    <property type="protein sequence ID" value="SHO57724.1"/>
    <property type="molecule type" value="Genomic_DNA"/>
</dbReference>
<reference evidence="11" key="1">
    <citation type="submission" date="2016-12" db="EMBL/GenBank/DDBJ databases">
        <authorList>
            <person name="Rodrigo-Torres L."/>
            <person name="Arahal R.D."/>
            <person name="Lucena T."/>
        </authorList>
    </citation>
    <scope>NUCLEOTIDE SEQUENCE [LARGE SCALE GENOMIC DNA]</scope>
</reference>
<dbReference type="GO" id="GO:0008934">
    <property type="term" value="F:inositol monophosphate 1-phosphatase activity"/>
    <property type="evidence" value="ECO:0007669"/>
    <property type="project" value="InterPro"/>
</dbReference>
<proteinExistence type="inferred from homology"/>
<dbReference type="GO" id="GO:0006020">
    <property type="term" value="P:inositol metabolic process"/>
    <property type="evidence" value="ECO:0007669"/>
    <property type="project" value="TreeGrafter"/>
</dbReference>
<comment type="cofactor">
    <cofactor evidence="2 8 9">
        <name>Mg(2+)</name>
        <dbReference type="ChEBI" id="CHEBI:18420"/>
    </cofactor>
</comment>
<dbReference type="InterPro" id="IPR020583">
    <property type="entry name" value="Inositol_monoP_metal-BS"/>
</dbReference>
<dbReference type="GO" id="GO:0046872">
    <property type="term" value="F:metal ion binding"/>
    <property type="evidence" value="ECO:0007669"/>
    <property type="project" value="UniProtKB-KW"/>
</dbReference>
<evidence type="ECO:0000313" key="11">
    <source>
        <dbReference type="Proteomes" id="UP000184600"/>
    </source>
</evidence>
<dbReference type="RefSeq" id="WP_200796957.1">
    <property type="nucleotide sequence ID" value="NZ_AP024898.1"/>
</dbReference>
<dbReference type="GO" id="GO:0007165">
    <property type="term" value="P:signal transduction"/>
    <property type="evidence" value="ECO:0007669"/>
    <property type="project" value="TreeGrafter"/>
</dbReference>
<keyword evidence="6" id="KW-0805">Transcription regulation</keyword>
<evidence type="ECO:0000256" key="5">
    <source>
        <dbReference type="ARBA" id="ARBA00022801"/>
    </source>
</evidence>
<name>A0A1M7YYR5_9VIBR</name>
<keyword evidence="5 9" id="KW-0378">Hydrolase</keyword>
<keyword evidence="7 8" id="KW-0460">Magnesium</keyword>
<dbReference type="FunFam" id="3.30.540.10:FF:000003">
    <property type="entry name" value="Inositol-1-monophosphatase"/>
    <property type="match status" value="1"/>
</dbReference>
<evidence type="ECO:0000256" key="6">
    <source>
        <dbReference type="ARBA" id="ARBA00022814"/>
    </source>
</evidence>
<dbReference type="Gene3D" id="3.30.540.10">
    <property type="entry name" value="Fructose-1,6-Bisphosphatase, subunit A, domain 1"/>
    <property type="match status" value="1"/>
</dbReference>
<comment type="similarity">
    <text evidence="3 9">Belongs to the inositol monophosphatase superfamily.</text>
</comment>
<gene>
    <name evidence="10" type="primary">suhB_1</name>
    <name evidence="10" type="ORF">VQ7734_03494</name>
</gene>
<dbReference type="SUPFAM" id="SSF56655">
    <property type="entry name" value="Carbohydrate phosphatase"/>
    <property type="match status" value="1"/>
</dbReference>
<evidence type="ECO:0000256" key="7">
    <source>
        <dbReference type="ARBA" id="ARBA00022842"/>
    </source>
</evidence>
<evidence type="ECO:0000256" key="4">
    <source>
        <dbReference type="ARBA" id="ARBA00022723"/>
    </source>
</evidence>
<accession>A0A1M7YYR5</accession>
<dbReference type="PANTHER" id="PTHR20854">
    <property type="entry name" value="INOSITOL MONOPHOSPHATASE"/>
    <property type="match status" value="1"/>
</dbReference>
<dbReference type="PRINTS" id="PR00377">
    <property type="entry name" value="IMPHPHTASES"/>
</dbReference>
<keyword evidence="6" id="KW-0889">Transcription antitermination</keyword>
<dbReference type="Gene3D" id="3.40.190.80">
    <property type="match status" value="1"/>
</dbReference>
<dbReference type="PRINTS" id="PR01959">
    <property type="entry name" value="SBIMPHPHTASE"/>
</dbReference>
<organism evidence="10 11">
    <name type="scientific">Vibrio quintilis</name>
    <dbReference type="NCBI Taxonomy" id="1117707"/>
    <lineage>
        <taxon>Bacteria</taxon>
        <taxon>Pseudomonadati</taxon>
        <taxon>Pseudomonadota</taxon>
        <taxon>Gammaproteobacteria</taxon>
        <taxon>Vibrionales</taxon>
        <taxon>Vibrionaceae</taxon>
        <taxon>Vibrio</taxon>
    </lineage>
</organism>
<evidence type="ECO:0000256" key="9">
    <source>
        <dbReference type="RuleBase" id="RU364068"/>
    </source>
</evidence>
<dbReference type="GO" id="GO:0031564">
    <property type="term" value="P:transcription antitermination"/>
    <property type="evidence" value="ECO:0007669"/>
    <property type="project" value="UniProtKB-KW"/>
</dbReference>
<keyword evidence="4 8" id="KW-0479">Metal-binding</keyword>
<dbReference type="PANTHER" id="PTHR20854:SF4">
    <property type="entry name" value="INOSITOL-1-MONOPHOSPHATASE-RELATED"/>
    <property type="match status" value="1"/>
</dbReference>
<feature type="binding site" evidence="8">
    <location>
        <position position="218"/>
    </location>
    <ligand>
        <name>Mg(2+)</name>
        <dbReference type="ChEBI" id="CHEBI:18420"/>
        <label>1</label>
        <note>catalytic</note>
    </ligand>
</feature>
<dbReference type="AlphaFoldDB" id="A0A1M7YYR5"/>
<dbReference type="InterPro" id="IPR000760">
    <property type="entry name" value="Inositol_monophosphatase-like"/>
</dbReference>
<evidence type="ECO:0000256" key="2">
    <source>
        <dbReference type="ARBA" id="ARBA00001946"/>
    </source>
</evidence>
<feature type="binding site" evidence="8">
    <location>
        <position position="87"/>
    </location>
    <ligand>
        <name>Mg(2+)</name>
        <dbReference type="ChEBI" id="CHEBI:18420"/>
        <label>1</label>
        <note>catalytic</note>
    </ligand>
</feature>
<dbReference type="EC" id="3.1.3.25" evidence="9"/>
<dbReference type="PROSITE" id="PS00629">
    <property type="entry name" value="IMP_1"/>
    <property type="match status" value="1"/>
</dbReference>
<evidence type="ECO:0000256" key="1">
    <source>
        <dbReference type="ARBA" id="ARBA00001033"/>
    </source>
</evidence>
<keyword evidence="6" id="KW-0804">Transcription</keyword>
<feature type="binding site" evidence="8">
    <location>
        <position position="72"/>
    </location>
    <ligand>
        <name>Mg(2+)</name>
        <dbReference type="ChEBI" id="CHEBI:18420"/>
        <label>1</label>
        <note>catalytic</note>
    </ligand>
</feature>
<dbReference type="CDD" id="cd01639">
    <property type="entry name" value="IMPase"/>
    <property type="match status" value="1"/>
</dbReference>